<dbReference type="AlphaFoldDB" id="A0A2R5F606"/>
<keyword evidence="3" id="KW-0808">Transferase</keyword>
<accession>A0A2R5F606</accession>
<sequence>MKMRNLGLAVLLLSGVALQAAAADIKVTLSGKQEVPAVASEATGSGTISVGDDKSVKGSIKTSGIVGVAAHIHEAGPGKNGPVAIPLMKSGKDEWRVPDGAKLTDVQYASYKAGNLYVNVHSDAHPDGEIRGQIKP</sequence>
<protein>
    <submittedName>
        <fullName evidence="3">Dephospho-CoA kinase</fullName>
    </submittedName>
</protein>
<dbReference type="InterPro" id="IPR010895">
    <property type="entry name" value="CHRD"/>
</dbReference>
<evidence type="ECO:0000313" key="3">
    <source>
        <dbReference type="EMBL" id="GBG13339.1"/>
    </source>
</evidence>
<reference evidence="3 4" key="1">
    <citation type="journal article" date="2018" name="Environ. Microbiol.">
        <title>Isolation and genomic characterization of Novimethylophilus kurashikiensis gen. nov. sp. nov., a new lanthanide-dependent methylotrophic species of Methylophilaceae.</title>
        <authorList>
            <person name="Lv H."/>
            <person name="Sahin N."/>
            <person name="Tani A."/>
        </authorList>
    </citation>
    <scope>NUCLEOTIDE SEQUENCE [LARGE SCALE GENOMIC DNA]</scope>
    <source>
        <strain evidence="3 4">La2-4</strain>
    </source>
</reference>
<keyword evidence="1" id="KW-0732">Signal</keyword>
<keyword evidence="4" id="KW-1185">Reference proteome</keyword>
<feature type="domain" description="CHRD" evidence="2">
    <location>
        <begin position="21"/>
        <end position="136"/>
    </location>
</feature>
<comment type="caution">
    <text evidence="3">The sequence shown here is derived from an EMBL/GenBank/DDBJ whole genome shotgun (WGS) entry which is preliminary data.</text>
</comment>
<gene>
    <name evidence="3" type="ORF">NMK_0885</name>
</gene>
<dbReference type="Pfam" id="PF07452">
    <property type="entry name" value="CHRD"/>
    <property type="match status" value="1"/>
</dbReference>
<dbReference type="OrthoDB" id="571052at2"/>
<feature type="chain" id="PRO_5015349364" evidence="1">
    <location>
        <begin position="23"/>
        <end position="136"/>
    </location>
</feature>
<organism evidence="3 4">
    <name type="scientific">Novimethylophilus kurashikiensis</name>
    <dbReference type="NCBI Taxonomy" id="1825523"/>
    <lineage>
        <taxon>Bacteria</taxon>
        <taxon>Pseudomonadati</taxon>
        <taxon>Pseudomonadota</taxon>
        <taxon>Betaproteobacteria</taxon>
        <taxon>Nitrosomonadales</taxon>
        <taxon>Methylophilaceae</taxon>
        <taxon>Novimethylophilus</taxon>
    </lineage>
</organism>
<dbReference type="PROSITE" id="PS50933">
    <property type="entry name" value="CHRD"/>
    <property type="match status" value="1"/>
</dbReference>
<dbReference type="EMBL" id="BDOQ01000003">
    <property type="protein sequence ID" value="GBG13339.1"/>
    <property type="molecule type" value="Genomic_DNA"/>
</dbReference>
<evidence type="ECO:0000259" key="2">
    <source>
        <dbReference type="PROSITE" id="PS50933"/>
    </source>
</evidence>
<evidence type="ECO:0000256" key="1">
    <source>
        <dbReference type="SAM" id="SignalP"/>
    </source>
</evidence>
<dbReference type="SMART" id="SM00754">
    <property type="entry name" value="CHRD"/>
    <property type="match status" value="1"/>
</dbReference>
<proteinExistence type="predicted"/>
<name>A0A2R5F606_9PROT</name>
<keyword evidence="3" id="KW-0418">Kinase</keyword>
<dbReference type="Proteomes" id="UP000245081">
    <property type="component" value="Unassembled WGS sequence"/>
</dbReference>
<dbReference type="RefSeq" id="WP_109014554.1">
    <property type="nucleotide sequence ID" value="NZ_BDOQ01000003.1"/>
</dbReference>
<feature type="signal peptide" evidence="1">
    <location>
        <begin position="1"/>
        <end position="22"/>
    </location>
</feature>
<evidence type="ECO:0000313" key="4">
    <source>
        <dbReference type="Proteomes" id="UP000245081"/>
    </source>
</evidence>
<dbReference type="GO" id="GO:0016301">
    <property type="term" value="F:kinase activity"/>
    <property type="evidence" value="ECO:0007669"/>
    <property type="project" value="UniProtKB-KW"/>
</dbReference>